<gene>
    <name evidence="2" type="ORF">Cgig2_016682</name>
</gene>
<dbReference type="EMBL" id="JAKOGI010000006">
    <property type="protein sequence ID" value="KAJ8452101.1"/>
    <property type="molecule type" value="Genomic_DNA"/>
</dbReference>
<proteinExistence type="predicted"/>
<dbReference type="Proteomes" id="UP001153076">
    <property type="component" value="Unassembled WGS sequence"/>
</dbReference>
<keyword evidence="3" id="KW-1185">Reference proteome</keyword>
<accession>A0A9Q1QSL5</accession>
<evidence type="ECO:0000313" key="3">
    <source>
        <dbReference type="Proteomes" id="UP001153076"/>
    </source>
</evidence>
<comment type="caution">
    <text evidence="2">The sequence shown here is derived from an EMBL/GenBank/DDBJ whole genome shotgun (WGS) entry which is preliminary data.</text>
</comment>
<dbReference type="AlphaFoldDB" id="A0A9Q1QSL5"/>
<protein>
    <submittedName>
        <fullName evidence="2">Uncharacterized protein</fullName>
    </submittedName>
</protein>
<feature type="region of interest" description="Disordered" evidence="1">
    <location>
        <begin position="240"/>
        <end position="286"/>
    </location>
</feature>
<evidence type="ECO:0000256" key="1">
    <source>
        <dbReference type="SAM" id="MobiDB-lite"/>
    </source>
</evidence>
<organism evidence="2 3">
    <name type="scientific">Carnegiea gigantea</name>
    <dbReference type="NCBI Taxonomy" id="171969"/>
    <lineage>
        <taxon>Eukaryota</taxon>
        <taxon>Viridiplantae</taxon>
        <taxon>Streptophyta</taxon>
        <taxon>Embryophyta</taxon>
        <taxon>Tracheophyta</taxon>
        <taxon>Spermatophyta</taxon>
        <taxon>Magnoliopsida</taxon>
        <taxon>eudicotyledons</taxon>
        <taxon>Gunneridae</taxon>
        <taxon>Pentapetalae</taxon>
        <taxon>Caryophyllales</taxon>
        <taxon>Cactineae</taxon>
        <taxon>Cactaceae</taxon>
        <taxon>Cactoideae</taxon>
        <taxon>Echinocereeae</taxon>
        <taxon>Carnegiea</taxon>
    </lineage>
</organism>
<evidence type="ECO:0000313" key="2">
    <source>
        <dbReference type="EMBL" id="KAJ8452101.1"/>
    </source>
</evidence>
<name>A0A9Q1QSL5_9CARY</name>
<sequence length="406" mass="44864">MPTTGASTSSSARYVVDIPPYLPNQLVSKELITPKPMDSKIAYAELMKVESMSPSPPGFPKVSFKDIVRGDPLDFATASSIVEQLHEALEEEIVVLETTVRYDVLSQRLPLLWKPHETKKKVTKCRPKQGLSNPSKGPTDFLAKINNTIAVLGPLPGNLAKALEDSENLVPSTTDHYMVDIENQPTTDQSQAMQLTVHSYADDTLDIISTQNNKMQPEERLILLSATLAHQTYHIQFPSSLHHGDQPPDIGGGRPPDTIGNLNPAYHSTPSLDVPRAKNTGILTSPEEIQRHKHRRVWGRNRLSSNFFIFLLDLIHEHHPLILILILIEAPMPDDVARKVKDRFGYSNFHFAEPLNCRGAGSGGIGYACTELFGYKTTFLAPPCSRSSSMLSSVVGDGGLEHCHLR</sequence>
<reference evidence="2" key="1">
    <citation type="submission" date="2022-04" db="EMBL/GenBank/DDBJ databases">
        <title>Carnegiea gigantea Genome sequencing and assembly v2.</title>
        <authorList>
            <person name="Copetti D."/>
            <person name="Sanderson M.J."/>
            <person name="Burquez A."/>
            <person name="Wojciechowski M.F."/>
        </authorList>
    </citation>
    <scope>NUCLEOTIDE SEQUENCE</scope>
    <source>
        <strain evidence="2">SGP5-SGP5p</strain>
        <tissue evidence="2">Aerial part</tissue>
    </source>
</reference>